<reference evidence="9 10" key="1">
    <citation type="submission" date="2014-05" db="EMBL/GenBank/DDBJ databases">
        <title>De novo Genome Sequence of Spirocheata sp.</title>
        <authorList>
            <person name="Shivani Y."/>
            <person name="Subhash Y."/>
            <person name="Tushar L."/>
            <person name="Sasikala C."/>
            <person name="Ramana C.V."/>
        </authorList>
    </citation>
    <scope>NUCLEOTIDE SEQUENCE [LARGE SCALE GENOMIC DNA]</scope>
    <source>
        <strain evidence="9 10">JC230</strain>
    </source>
</reference>
<keyword evidence="5 7" id="KW-1133">Transmembrane helix</keyword>
<proteinExistence type="inferred from homology"/>
<evidence type="ECO:0000256" key="2">
    <source>
        <dbReference type="ARBA" id="ARBA00022448"/>
    </source>
</evidence>
<dbReference type="InterPro" id="IPR000515">
    <property type="entry name" value="MetI-like"/>
</dbReference>
<gene>
    <name evidence="9" type="ORF">DC28_06265</name>
</gene>
<dbReference type="GO" id="GO:0005886">
    <property type="term" value="C:plasma membrane"/>
    <property type="evidence" value="ECO:0007669"/>
    <property type="project" value="UniProtKB-SubCell"/>
</dbReference>
<feature type="transmembrane region" description="Helical" evidence="7">
    <location>
        <begin position="194"/>
        <end position="212"/>
    </location>
</feature>
<sequence length="259" mass="27374">MAAGKGIITKRILAYLAVAATIAGVWQGAAGLFPSFLLPGIPQVFARLGTILSSREFAEALGISLARLGSAYLTAALSGTLLGLASGILPWLRTYLRALVSVLQSVPPITWVPLLVITMGFGDGPIIVVVTLASFYPMVQSVMSAAEQVEPLHIRVARALGAGKLRVLTSIYLPEVFPSIITGAQISFGNAWRALVAAEMVAGVGIGLGWSITFAGEIADMSGVLAHIVVIGVFAALMDQVVLELLKRRLLLWRYAQHE</sequence>
<evidence type="ECO:0000256" key="6">
    <source>
        <dbReference type="ARBA" id="ARBA00023136"/>
    </source>
</evidence>
<dbReference type="eggNOG" id="COG0600">
    <property type="taxonomic scope" value="Bacteria"/>
</dbReference>
<dbReference type="PANTHER" id="PTHR30151">
    <property type="entry name" value="ALKANE SULFONATE ABC TRANSPORTER-RELATED, MEMBRANE SUBUNIT"/>
    <property type="match status" value="1"/>
</dbReference>
<evidence type="ECO:0000256" key="1">
    <source>
        <dbReference type="ARBA" id="ARBA00004651"/>
    </source>
</evidence>
<feature type="domain" description="ABC transmembrane type-1" evidence="8">
    <location>
        <begin position="61"/>
        <end position="246"/>
    </location>
</feature>
<dbReference type="Gene3D" id="1.10.3720.10">
    <property type="entry name" value="MetI-like"/>
    <property type="match status" value="1"/>
</dbReference>
<keyword evidence="3" id="KW-1003">Cell membrane</keyword>
<comment type="similarity">
    <text evidence="7">Belongs to the binding-protein-dependent transport system permease family.</text>
</comment>
<dbReference type="CDD" id="cd06261">
    <property type="entry name" value="TM_PBP2"/>
    <property type="match status" value="1"/>
</dbReference>
<evidence type="ECO:0000256" key="7">
    <source>
        <dbReference type="RuleBase" id="RU363032"/>
    </source>
</evidence>
<keyword evidence="10" id="KW-1185">Reference proteome</keyword>
<evidence type="ECO:0000313" key="10">
    <source>
        <dbReference type="Proteomes" id="UP000029692"/>
    </source>
</evidence>
<comment type="subcellular location">
    <subcellularLocation>
        <location evidence="1 7">Cell membrane</location>
        <topology evidence="1 7">Multi-pass membrane protein</topology>
    </subcellularLocation>
</comment>
<evidence type="ECO:0000256" key="4">
    <source>
        <dbReference type="ARBA" id="ARBA00022692"/>
    </source>
</evidence>
<dbReference type="GO" id="GO:0055085">
    <property type="term" value="P:transmembrane transport"/>
    <property type="evidence" value="ECO:0007669"/>
    <property type="project" value="InterPro"/>
</dbReference>
<organism evidence="9 10">
    <name type="scientific">Spirochaeta lutea</name>
    <dbReference type="NCBI Taxonomy" id="1480694"/>
    <lineage>
        <taxon>Bacteria</taxon>
        <taxon>Pseudomonadati</taxon>
        <taxon>Spirochaetota</taxon>
        <taxon>Spirochaetia</taxon>
        <taxon>Spirochaetales</taxon>
        <taxon>Spirochaetaceae</taxon>
        <taxon>Spirochaeta</taxon>
    </lineage>
</organism>
<dbReference type="SUPFAM" id="SSF161098">
    <property type="entry name" value="MetI-like"/>
    <property type="match status" value="1"/>
</dbReference>
<feature type="transmembrane region" description="Helical" evidence="7">
    <location>
        <begin position="12"/>
        <end position="30"/>
    </location>
</feature>
<dbReference type="RefSeq" id="WP_037546900.1">
    <property type="nucleotide sequence ID" value="NZ_JNUP01000049.1"/>
</dbReference>
<dbReference type="OrthoDB" id="9804353at2"/>
<protein>
    <recommendedName>
        <fullName evidence="8">ABC transmembrane type-1 domain-containing protein</fullName>
    </recommendedName>
</protein>
<evidence type="ECO:0000256" key="3">
    <source>
        <dbReference type="ARBA" id="ARBA00022475"/>
    </source>
</evidence>
<name>A0A098QY78_9SPIO</name>
<evidence type="ECO:0000313" key="9">
    <source>
        <dbReference type="EMBL" id="KGE72654.1"/>
    </source>
</evidence>
<keyword evidence="4 7" id="KW-0812">Transmembrane</keyword>
<keyword evidence="2 7" id="KW-0813">Transport</keyword>
<dbReference type="PROSITE" id="PS50928">
    <property type="entry name" value="ABC_TM1"/>
    <property type="match status" value="1"/>
</dbReference>
<dbReference type="InterPro" id="IPR035906">
    <property type="entry name" value="MetI-like_sf"/>
</dbReference>
<dbReference type="EMBL" id="JNUP01000049">
    <property type="protein sequence ID" value="KGE72654.1"/>
    <property type="molecule type" value="Genomic_DNA"/>
</dbReference>
<comment type="caution">
    <text evidence="9">The sequence shown here is derived from an EMBL/GenBank/DDBJ whole genome shotgun (WGS) entry which is preliminary data.</text>
</comment>
<dbReference type="Proteomes" id="UP000029692">
    <property type="component" value="Unassembled WGS sequence"/>
</dbReference>
<feature type="transmembrane region" description="Helical" evidence="7">
    <location>
        <begin position="70"/>
        <end position="92"/>
    </location>
</feature>
<evidence type="ECO:0000259" key="8">
    <source>
        <dbReference type="PROSITE" id="PS50928"/>
    </source>
</evidence>
<dbReference type="PANTHER" id="PTHR30151:SF40">
    <property type="entry name" value="TRANSPORT SYSTEM INTEGRAL MEMBRANE PROTEIN"/>
    <property type="match status" value="1"/>
</dbReference>
<keyword evidence="6 7" id="KW-0472">Membrane</keyword>
<dbReference type="Pfam" id="PF00528">
    <property type="entry name" value="BPD_transp_1"/>
    <property type="match status" value="1"/>
</dbReference>
<dbReference type="AlphaFoldDB" id="A0A098QY78"/>
<evidence type="ECO:0000256" key="5">
    <source>
        <dbReference type="ARBA" id="ARBA00022989"/>
    </source>
</evidence>
<dbReference type="STRING" id="1480694.DC28_06265"/>
<accession>A0A098QY78</accession>
<feature type="transmembrane region" description="Helical" evidence="7">
    <location>
        <begin position="224"/>
        <end position="246"/>
    </location>
</feature>